<proteinExistence type="predicted"/>
<dbReference type="EMBL" id="MK072522">
    <property type="protein sequence ID" value="AYV86963.1"/>
    <property type="molecule type" value="Genomic_DNA"/>
</dbReference>
<evidence type="ECO:0000313" key="1">
    <source>
        <dbReference type="EMBL" id="AYV86963.1"/>
    </source>
</evidence>
<protein>
    <submittedName>
        <fullName evidence="1">Uncharacterized protein</fullName>
    </submittedName>
</protein>
<sequence>MNERTSITATDIQLFPFFIYNLFIETKKQLIQDT</sequence>
<reference evidence="1" key="1">
    <citation type="submission" date="2018-10" db="EMBL/GenBank/DDBJ databases">
        <title>Hidden diversity of soil giant viruses.</title>
        <authorList>
            <person name="Schulz F."/>
            <person name="Alteio L."/>
            <person name="Goudeau D."/>
            <person name="Ryan E.M."/>
            <person name="Malmstrom R.R."/>
            <person name="Blanchard J."/>
            <person name="Woyke T."/>
        </authorList>
    </citation>
    <scope>NUCLEOTIDE SEQUENCE</scope>
    <source>
        <strain evidence="1">SYV1</strain>
    </source>
</reference>
<organism evidence="1">
    <name type="scientific">Sylvanvirus sp</name>
    <dbReference type="NCBI Taxonomy" id="2487774"/>
    <lineage>
        <taxon>Viruses</taxon>
    </lineage>
</organism>
<name>A0A3G5AKW2_9VIRU</name>
<gene>
    <name evidence="1" type="ORF">Sylvanvirus16_4</name>
</gene>
<accession>A0A3G5AKW2</accession>